<organism evidence="1 2">
    <name type="scientific">Candidatus Ryanbacteria bacterium CG10_big_fil_rev_8_21_14_0_10_43_42</name>
    <dbReference type="NCBI Taxonomy" id="1974864"/>
    <lineage>
        <taxon>Bacteria</taxon>
        <taxon>Candidatus Ryaniibacteriota</taxon>
    </lineage>
</organism>
<comment type="caution">
    <text evidence="1">The sequence shown here is derived from an EMBL/GenBank/DDBJ whole genome shotgun (WGS) entry which is preliminary data.</text>
</comment>
<accession>A0A2M8KXM1</accession>
<evidence type="ECO:0000313" key="2">
    <source>
        <dbReference type="Proteomes" id="UP000229098"/>
    </source>
</evidence>
<dbReference type="AlphaFoldDB" id="A0A2M8KXM1"/>
<proteinExistence type="predicted"/>
<dbReference type="EMBL" id="PFEF01000005">
    <property type="protein sequence ID" value="PJE64641.1"/>
    <property type="molecule type" value="Genomic_DNA"/>
</dbReference>
<dbReference type="Proteomes" id="UP000229098">
    <property type="component" value="Unassembled WGS sequence"/>
</dbReference>
<evidence type="ECO:0000313" key="1">
    <source>
        <dbReference type="EMBL" id="PJE64641.1"/>
    </source>
</evidence>
<name>A0A2M8KXM1_9BACT</name>
<reference evidence="2" key="1">
    <citation type="submission" date="2017-09" db="EMBL/GenBank/DDBJ databases">
        <title>Depth-based differentiation of microbial function through sediment-hosted aquifers and enrichment of novel symbionts in the deep terrestrial subsurface.</title>
        <authorList>
            <person name="Probst A.J."/>
            <person name="Ladd B."/>
            <person name="Jarett J.K."/>
            <person name="Geller-Mcgrath D.E."/>
            <person name="Sieber C.M.K."/>
            <person name="Emerson J.B."/>
            <person name="Anantharaman K."/>
            <person name="Thomas B.C."/>
            <person name="Malmstrom R."/>
            <person name="Stieglmeier M."/>
            <person name="Klingl A."/>
            <person name="Woyke T."/>
            <person name="Ryan C.M."/>
            <person name="Banfield J.F."/>
        </authorList>
    </citation>
    <scope>NUCLEOTIDE SEQUENCE [LARGE SCALE GENOMIC DNA]</scope>
</reference>
<protein>
    <submittedName>
        <fullName evidence="1">Uncharacterized protein</fullName>
    </submittedName>
</protein>
<gene>
    <name evidence="1" type="ORF">COU90_02255</name>
</gene>
<sequence length="75" mass="8453">MLTTELCFFFSEKEIGKLTLLYTIVNIYNAVFITRETELLQTDKGPGVKIKISVAKKHTESFLTITELGGIIQIT</sequence>